<gene>
    <name evidence="2" type="ORF">CAUJ_LOCUS15744</name>
</gene>
<accession>A0A8S1HWN1</accession>
<protein>
    <submittedName>
        <fullName evidence="2">Uncharacterized protein</fullName>
    </submittedName>
</protein>
<comment type="caution">
    <text evidence="2">The sequence shown here is derived from an EMBL/GenBank/DDBJ whole genome shotgun (WGS) entry which is preliminary data.</text>
</comment>
<name>A0A8S1HWN1_9PELO</name>
<dbReference type="EMBL" id="CAJGYM010000208">
    <property type="protein sequence ID" value="CAD6199845.1"/>
    <property type="molecule type" value="Genomic_DNA"/>
</dbReference>
<feature type="region of interest" description="Disordered" evidence="1">
    <location>
        <begin position="1"/>
        <end position="29"/>
    </location>
</feature>
<keyword evidence="3" id="KW-1185">Reference proteome</keyword>
<reference evidence="2" key="1">
    <citation type="submission" date="2020-10" db="EMBL/GenBank/DDBJ databases">
        <authorList>
            <person name="Kikuchi T."/>
        </authorList>
    </citation>
    <scope>NUCLEOTIDE SEQUENCE</scope>
    <source>
        <strain evidence="2">NKZ352</strain>
    </source>
</reference>
<organism evidence="2 3">
    <name type="scientific">Caenorhabditis auriculariae</name>
    <dbReference type="NCBI Taxonomy" id="2777116"/>
    <lineage>
        <taxon>Eukaryota</taxon>
        <taxon>Metazoa</taxon>
        <taxon>Ecdysozoa</taxon>
        <taxon>Nematoda</taxon>
        <taxon>Chromadorea</taxon>
        <taxon>Rhabditida</taxon>
        <taxon>Rhabditina</taxon>
        <taxon>Rhabditomorpha</taxon>
        <taxon>Rhabditoidea</taxon>
        <taxon>Rhabditidae</taxon>
        <taxon>Peloderinae</taxon>
        <taxon>Caenorhabditis</taxon>
    </lineage>
</organism>
<proteinExistence type="predicted"/>
<dbReference type="Proteomes" id="UP000835052">
    <property type="component" value="Unassembled WGS sequence"/>
</dbReference>
<evidence type="ECO:0000313" key="3">
    <source>
        <dbReference type="Proteomes" id="UP000835052"/>
    </source>
</evidence>
<evidence type="ECO:0000313" key="2">
    <source>
        <dbReference type="EMBL" id="CAD6199845.1"/>
    </source>
</evidence>
<evidence type="ECO:0000256" key="1">
    <source>
        <dbReference type="SAM" id="MobiDB-lite"/>
    </source>
</evidence>
<sequence length="103" mass="11708">MCVQRGASRPTATAAATVESVGSTETHRRQCFRKGVLSGRGKRRRDATRIALPSVRVDLRRHRRRSYVRQPLSRPPRLPPARKHFLPFSPRRLVGFLPDGLNV</sequence>
<dbReference type="AlphaFoldDB" id="A0A8S1HWN1"/>